<feature type="region of interest" description="Disordered" evidence="1">
    <location>
        <begin position="339"/>
        <end position="358"/>
    </location>
</feature>
<proteinExistence type="predicted"/>
<feature type="non-terminal residue" evidence="2">
    <location>
        <position position="399"/>
    </location>
</feature>
<evidence type="ECO:0000256" key="1">
    <source>
        <dbReference type="SAM" id="MobiDB-lite"/>
    </source>
</evidence>
<gene>
    <name evidence="2" type="ORF">g.25158</name>
</gene>
<reference evidence="2" key="1">
    <citation type="submission" date="2015-12" db="EMBL/GenBank/DDBJ databases">
        <title>De novo transcriptome assembly of four potential Pierce s Disease insect vectors from Arizona vineyards.</title>
        <authorList>
            <person name="Tassone E.E."/>
        </authorList>
    </citation>
    <scope>NUCLEOTIDE SEQUENCE</scope>
</reference>
<accession>A0A1B6DWI6</accession>
<dbReference type="AlphaFoldDB" id="A0A1B6DWI6"/>
<evidence type="ECO:0000313" key="2">
    <source>
        <dbReference type="EMBL" id="JAS30048.1"/>
    </source>
</evidence>
<organism evidence="2">
    <name type="scientific">Clastoptera arizonana</name>
    <name type="common">Arizona spittle bug</name>
    <dbReference type="NCBI Taxonomy" id="38151"/>
    <lineage>
        <taxon>Eukaryota</taxon>
        <taxon>Metazoa</taxon>
        <taxon>Ecdysozoa</taxon>
        <taxon>Arthropoda</taxon>
        <taxon>Hexapoda</taxon>
        <taxon>Insecta</taxon>
        <taxon>Pterygota</taxon>
        <taxon>Neoptera</taxon>
        <taxon>Paraneoptera</taxon>
        <taxon>Hemiptera</taxon>
        <taxon>Auchenorrhyncha</taxon>
        <taxon>Cercopoidea</taxon>
        <taxon>Clastopteridae</taxon>
        <taxon>Clastoptera</taxon>
    </lineage>
</organism>
<dbReference type="EMBL" id="GEDC01007250">
    <property type="protein sequence ID" value="JAS30048.1"/>
    <property type="molecule type" value="Transcribed_RNA"/>
</dbReference>
<dbReference type="Gene3D" id="3.30.160.20">
    <property type="match status" value="1"/>
</dbReference>
<sequence length="399" mass="46461">MFKTTRNNVIIYKKYLIKYSLERHRLINRINYCCCQRLLSEFSQGKFLQESSLKNRNYLLGINKPWVYSSGANFSYCNNKNKLGSYITTTSVKMKHFNSLLFMKLTTFLSPLFNIGTSYEMTNSYTKKSSFGTETSSKTLVEQSTLENKFQGNESSSKAHMTRAEKRLLQIEAEKEFEKTNEKLFKFSQKYKSIFPMPSSNLHNVYQMISSHLSKTVKPENSYTISDISFVWNCHTKLTWPEDKTFTGTAKSKQEAANRSALEALIWLQGKGLINYKGLLSLIKNDPMRIENGVKNMPIADIVLSNDSEIEIKGLLEEYYRNVVEKLKKTENEFKENISYNDSINPSDEGYSENKNTRSETWINDRNKKLFEAYSKRLKYESNELEYENNGLEFEKPPL</sequence>
<name>A0A1B6DWI6_9HEMI</name>
<protein>
    <submittedName>
        <fullName evidence="2">Uncharacterized protein</fullName>
    </submittedName>
</protein>